<dbReference type="EMBL" id="GL883158">
    <property type="protein sequence ID" value="EGF99517.1"/>
    <property type="molecule type" value="Genomic_DNA"/>
</dbReference>
<name>F4S786_MELLP</name>
<accession>F4S786</accession>
<feature type="region of interest" description="Disordered" evidence="1">
    <location>
        <begin position="279"/>
        <end position="331"/>
    </location>
</feature>
<dbReference type="Pfam" id="PF08325">
    <property type="entry name" value="WLM"/>
    <property type="match status" value="1"/>
</dbReference>
<sequence>MTDQEKEEASVSLTISHNKISTYHHSILLQTTLYQLCHSIIGSNLSSSTLFKLIIKGRKNTLSSPGSDDSKTLQSLGFEDKHYKILLVTSSLEDVQKTEDHEILKQKRAAAKLAASIKPITLRTTPERNQTPFRFYRIETLPNPEFETERRELLERLASDPSVKKVMVEHQFTVVHLGELHPVIHPTILGVNENSGQSIKLRLLTDRLDGLRSYAMVRRVLCHELAHNRFGPHLNDFKELDSSINRMMLAHDRLLLASSHRLGGDLGHHYQPEQDISYHCSTSPRTTTSNPLNAPGHQLNDLEAEEIEQPTDPKQAAAAAALKRAASKSPQ</sequence>
<dbReference type="PANTHER" id="PTHR47795:SF1">
    <property type="entry name" value="DNA-DEPENDENT METALLOPROTEASE WSS1 HOMOLOG 2"/>
    <property type="match status" value="1"/>
</dbReference>
<dbReference type="PROSITE" id="PS51397">
    <property type="entry name" value="WLM"/>
    <property type="match status" value="1"/>
</dbReference>
<organism evidence="4">
    <name type="scientific">Melampsora larici-populina (strain 98AG31 / pathotype 3-4-7)</name>
    <name type="common">Poplar leaf rust fungus</name>
    <dbReference type="NCBI Taxonomy" id="747676"/>
    <lineage>
        <taxon>Eukaryota</taxon>
        <taxon>Fungi</taxon>
        <taxon>Dikarya</taxon>
        <taxon>Basidiomycota</taxon>
        <taxon>Pucciniomycotina</taxon>
        <taxon>Pucciniomycetes</taxon>
        <taxon>Pucciniales</taxon>
        <taxon>Melampsoraceae</taxon>
        <taxon>Melampsora</taxon>
    </lineage>
</organism>
<proteinExistence type="predicted"/>
<dbReference type="Proteomes" id="UP000001072">
    <property type="component" value="Unassembled WGS sequence"/>
</dbReference>
<dbReference type="HOGENOM" id="CLU_056790_1_0_1"/>
<dbReference type="OrthoDB" id="49605at2759"/>
<reference evidence="4" key="1">
    <citation type="journal article" date="2011" name="Proc. Natl. Acad. Sci. U.S.A.">
        <title>Obligate biotrophy features unraveled by the genomic analysis of rust fungi.</title>
        <authorList>
            <person name="Duplessis S."/>
            <person name="Cuomo C.A."/>
            <person name="Lin Y.-C."/>
            <person name="Aerts A."/>
            <person name="Tisserant E."/>
            <person name="Veneault-Fourrey C."/>
            <person name="Joly D.L."/>
            <person name="Hacquard S."/>
            <person name="Amselem J."/>
            <person name="Cantarel B.L."/>
            <person name="Chiu R."/>
            <person name="Coutinho P.M."/>
            <person name="Feau N."/>
            <person name="Field M."/>
            <person name="Frey P."/>
            <person name="Gelhaye E."/>
            <person name="Goldberg J."/>
            <person name="Grabherr M.G."/>
            <person name="Kodira C.D."/>
            <person name="Kohler A."/>
            <person name="Kuees U."/>
            <person name="Lindquist E.A."/>
            <person name="Lucas S.M."/>
            <person name="Mago R."/>
            <person name="Mauceli E."/>
            <person name="Morin E."/>
            <person name="Murat C."/>
            <person name="Pangilinan J.L."/>
            <person name="Park R."/>
            <person name="Pearson M."/>
            <person name="Quesneville H."/>
            <person name="Rouhier N."/>
            <person name="Sakthikumar S."/>
            <person name="Salamov A.A."/>
            <person name="Schmutz J."/>
            <person name="Selles B."/>
            <person name="Shapiro H."/>
            <person name="Tanguay P."/>
            <person name="Tuskan G.A."/>
            <person name="Henrissat B."/>
            <person name="Van de Peer Y."/>
            <person name="Rouze P."/>
            <person name="Ellis J.G."/>
            <person name="Dodds P.N."/>
            <person name="Schein J.E."/>
            <person name="Zhong S."/>
            <person name="Hamelin R.C."/>
            <person name="Grigoriev I.V."/>
            <person name="Szabo L.J."/>
            <person name="Martin F."/>
        </authorList>
    </citation>
    <scope>NUCLEOTIDE SEQUENCE [LARGE SCALE GENOMIC DNA]</scope>
    <source>
        <strain evidence="4">98AG31 / pathotype 3-4-7</strain>
    </source>
</reference>
<dbReference type="GO" id="GO:0070628">
    <property type="term" value="F:proteasome binding"/>
    <property type="evidence" value="ECO:0007669"/>
    <property type="project" value="TreeGrafter"/>
</dbReference>
<dbReference type="RefSeq" id="XP_007417281.1">
    <property type="nucleotide sequence ID" value="XM_007417219.1"/>
</dbReference>
<dbReference type="InParanoid" id="F4S786"/>
<dbReference type="VEuPathDB" id="FungiDB:MELLADRAFT_118292"/>
<evidence type="ECO:0000313" key="3">
    <source>
        <dbReference type="EMBL" id="EGF99517.1"/>
    </source>
</evidence>
<dbReference type="STRING" id="747676.F4S786"/>
<dbReference type="PANTHER" id="PTHR47795">
    <property type="entry name" value="UBIQUITIN AND WLM DOMAIN-CONTAINING METALLOPROTEASE SPCC1442.07C"/>
    <property type="match status" value="1"/>
</dbReference>
<evidence type="ECO:0000256" key="1">
    <source>
        <dbReference type="SAM" id="MobiDB-lite"/>
    </source>
</evidence>
<keyword evidence="4" id="KW-1185">Reference proteome</keyword>
<dbReference type="KEGG" id="mlr:MELLADRAFT_118292"/>
<feature type="domain" description="WLM" evidence="2">
    <location>
        <begin position="126"/>
        <end position="326"/>
    </location>
</feature>
<dbReference type="eggNOG" id="KOG4842">
    <property type="taxonomic scope" value="Eukaryota"/>
</dbReference>
<evidence type="ECO:0000313" key="4">
    <source>
        <dbReference type="Proteomes" id="UP000001072"/>
    </source>
</evidence>
<feature type="compositionally biased region" description="Polar residues" evidence="1">
    <location>
        <begin position="279"/>
        <end position="292"/>
    </location>
</feature>
<dbReference type="AlphaFoldDB" id="F4S786"/>
<gene>
    <name evidence="3" type="ORF">MELLADRAFT_118292</name>
</gene>
<evidence type="ECO:0000259" key="2">
    <source>
        <dbReference type="PROSITE" id="PS51397"/>
    </source>
</evidence>
<dbReference type="GeneID" id="18926197"/>
<dbReference type="InterPro" id="IPR013536">
    <property type="entry name" value="WLM_dom"/>
</dbReference>
<protein>
    <recommendedName>
        <fullName evidence="2">WLM domain-containing protein</fullName>
    </recommendedName>
</protein>